<reference evidence="1" key="1">
    <citation type="submission" date="2020-05" db="EMBL/GenBank/DDBJ databases">
        <title>Large-scale comparative analyses of tick genomes elucidate their genetic diversity and vector capacities.</title>
        <authorList>
            <person name="Jia N."/>
            <person name="Wang J."/>
            <person name="Shi W."/>
            <person name="Du L."/>
            <person name="Sun Y."/>
            <person name="Zhan W."/>
            <person name="Jiang J."/>
            <person name="Wang Q."/>
            <person name="Zhang B."/>
            <person name="Ji P."/>
            <person name="Sakyi L.B."/>
            <person name="Cui X."/>
            <person name="Yuan T."/>
            <person name="Jiang B."/>
            <person name="Yang W."/>
            <person name="Lam T.T.-Y."/>
            <person name="Chang Q."/>
            <person name="Ding S."/>
            <person name="Wang X."/>
            <person name="Zhu J."/>
            <person name="Ruan X."/>
            <person name="Zhao L."/>
            <person name="Wei J."/>
            <person name="Que T."/>
            <person name="Du C."/>
            <person name="Cheng J."/>
            <person name="Dai P."/>
            <person name="Han X."/>
            <person name="Huang E."/>
            <person name="Gao Y."/>
            <person name="Liu J."/>
            <person name="Shao H."/>
            <person name="Ye R."/>
            <person name="Li L."/>
            <person name="Wei W."/>
            <person name="Wang X."/>
            <person name="Wang C."/>
            <person name="Yang T."/>
            <person name="Huo Q."/>
            <person name="Li W."/>
            <person name="Guo W."/>
            <person name="Chen H."/>
            <person name="Zhou L."/>
            <person name="Ni X."/>
            <person name="Tian J."/>
            <person name="Zhou Y."/>
            <person name="Sheng Y."/>
            <person name="Liu T."/>
            <person name="Pan Y."/>
            <person name="Xia L."/>
            <person name="Li J."/>
            <person name="Zhao F."/>
            <person name="Cao W."/>
        </authorList>
    </citation>
    <scope>NUCLEOTIDE SEQUENCE</scope>
    <source>
        <strain evidence="1">Dsil-2018</strain>
    </source>
</reference>
<name>A0ACB8CVT0_DERSI</name>
<keyword evidence="2" id="KW-1185">Reference proteome</keyword>
<evidence type="ECO:0000313" key="1">
    <source>
        <dbReference type="EMBL" id="KAH7953107.1"/>
    </source>
</evidence>
<protein>
    <submittedName>
        <fullName evidence="1">Uncharacterized protein</fullName>
    </submittedName>
</protein>
<comment type="caution">
    <text evidence="1">The sequence shown here is derived from an EMBL/GenBank/DDBJ whole genome shotgun (WGS) entry which is preliminary data.</text>
</comment>
<organism evidence="1 2">
    <name type="scientific">Dermacentor silvarum</name>
    <name type="common">Tick</name>
    <dbReference type="NCBI Taxonomy" id="543639"/>
    <lineage>
        <taxon>Eukaryota</taxon>
        <taxon>Metazoa</taxon>
        <taxon>Ecdysozoa</taxon>
        <taxon>Arthropoda</taxon>
        <taxon>Chelicerata</taxon>
        <taxon>Arachnida</taxon>
        <taxon>Acari</taxon>
        <taxon>Parasitiformes</taxon>
        <taxon>Ixodida</taxon>
        <taxon>Ixodoidea</taxon>
        <taxon>Ixodidae</taxon>
        <taxon>Rhipicephalinae</taxon>
        <taxon>Dermacentor</taxon>
    </lineage>
</organism>
<accession>A0ACB8CVT0</accession>
<sequence>MDDEVPALKDREPKGIQAYQGHETLGVANMKQSLHVDTPRNQWKALPRYKEDPAPVTKKGQYLHFLCDVPHVIKCIRNHLLTHTYGMAGTHKVNFNDYKLLYKTEEDRQLKDVPKLTTCHVNPSNLKKMNVKLATQLFSRSVAIGMNIYREQKTPGFQDTQGTEKFTLLINDLFDALNARIPVEGIRKDSPKIQVIKEFLQMLNAT</sequence>
<gene>
    <name evidence="1" type="ORF">HPB49_004862</name>
</gene>
<evidence type="ECO:0000313" key="2">
    <source>
        <dbReference type="Proteomes" id="UP000821865"/>
    </source>
</evidence>
<dbReference type="Proteomes" id="UP000821865">
    <property type="component" value="Chromosome 4"/>
</dbReference>
<proteinExistence type="predicted"/>
<dbReference type="EMBL" id="CM023473">
    <property type="protein sequence ID" value="KAH7953107.1"/>
    <property type="molecule type" value="Genomic_DNA"/>
</dbReference>